<dbReference type="FunFam" id="2.40.50.140:FF:000178">
    <property type="entry name" value="Polyribonucleotide nucleotidyltransferase"/>
    <property type="match status" value="1"/>
</dbReference>
<dbReference type="GO" id="GO:0005829">
    <property type="term" value="C:cytosol"/>
    <property type="evidence" value="ECO:0007669"/>
    <property type="project" value="TreeGrafter"/>
</dbReference>
<dbReference type="PANTHER" id="PTHR11252:SF0">
    <property type="entry name" value="POLYRIBONUCLEOTIDE NUCLEOTIDYLTRANSFERASE 1, MITOCHONDRIAL"/>
    <property type="match status" value="1"/>
</dbReference>
<dbReference type="EMBL" id="SNRY01008520">
    <property type="protein sequence ID" value="KAA6308379.1"/>
    <property type="molecule type" value="Genomic_DNA"/>
</dbReference>
<organism evidence="3">
    <name type="scientific">termite gut metagenome</name>
    <dbReference type="NCBI Taxonomy" id="433724"/>
    <lineage>
        <taxon>unclassified sequences</taxon>
        <taxon>metagenomes</taxon>
        <taxon>organismal metagenomes</taxon>
    </lineage>
</organism>
<evidence type="ECO:0000256" key="1">
    <source>
        <dbReference type="ARBA" id="ARBA00022490"/>
    </source>
</evidence>
<comment type="caution">
    <text evidence="3">The sequence shown here is derived from an EMBL/GenBank/DDBJ whole genome shotgun (WGS) entry which is preliminary data.</text>
</comment>
<name>A0A5J4PIL9_9ZZZZ</name>
<dbReference type="EC" id="2.7.7.8" evidence="3"/>
<accession>A0A5J4PIL9</accession>
<dbReference type="GO" id="GO:0004654">
    <property type="term" value="F:polyribonucleotide nucleotidyltransferase activity"/>
    <property type="evidence" value="ECO:0007669"/>
    <property type="project" value="UniProtKB-EC"/>
</dbReference>
<dbReference type="InterPro" id="IPR012340">
    <property type="entry name" value="NA-bd_OB-fold"/>
</dbReference>
<gene>
    <name evidence="3" type="ORF">EZS27_039944</name>
</gene>
<dbReference type="Gene3D" id="2.40.50.140">
    <property type="entry name" value="Nucleic acid-binding proteins"/>
    <property type="match status" value="1"/>
</dbReference>
<evidence type="ECO:0000259" key="2">
    <source>
        <dbReference type="PROSITE" id="PS50126"/>
    </source>
</evidence>
<feature type="non-terminal residue" evidence="3">
    <location>
        <position position="1"/>
    </location>
</feature>
<dbReference type="GO" id="GO:0006402">
    <property type="term" value="P:mRNA catabolic process"/>
    <property type="evidence" value="ECO:0007669"/>
    <property type="project" value="InterPro"/>
</dbReference>
<sequence length="125" mass="13978">QEDTGTRITIAETVGMGRIEIAGTNQQNIERAIRVIKGIVSVPEIGESYKGKVRSIMPYGIFVEFFPGKDGLLHISEIDWKHLETIEESGIKEGDEINVKLIDIDSKTGKFKLSRKALLPRPDKK</sequence>
<keyword evidence="1" id="KW-0963">Cytoplasm</keyword>
<dbReference type="SUPFAM" id="SSF50249">
    <property type="entry name" value="Nucleic acid-binding proteins"/>
    <property type="match status" value="1"/>
</dbReference>
<dbReference type="GO" id="GO:0003723">
    <property type="term" value="F:RNA binding"/>
    <property type="evidence" value="ECO:0007669"/>
    <property type="project" value="InterPro"/>
</dbReference>
<dbReference type="InterPro" id="IPR003029">
    <property type="entry name" value="S1_domain"/>
</dbReference>
<proteinExistence type="predicted"/>
<keyword evidence="3" id="KW-0548">Nucleotidyltransferase</keyword>
<dbReference type="AlphaFoldDB" id="A0A5J4PIL9"/>
<dbReference type="PROSITE" id="PS50126">
    <property type="entry name" value="S1"/>
    <property type="match status" value="1"/>
</dbReference>
<protein>
    <submittedName>
        <fullName evidence="3">Polyribonucleotide nucleotidyltransferase</fullName>
        <ecNumber evidence="3">2.7.7.8</ecNumber>
    </submittedName>
</protein>
<dbReference type="Pfam" id="PF00575">
    <property type="entry name" value="S1"/>
    <property type="match status" value="1"/>
</dbReference>
<reference evidence="3" key="1">
    <citation type="submission" date="2019-03" db="EMBL/GenBank/DDBJ databases">
        <title>Single cell metagenomics reveals metabolic interactions within the superorganism composed of flagellate Streblomastix strix and complex community of Bacteroidetes bacteria on its surface.</title>
        <authorList>
            <person name="Treitli S.C."/>
            <person name="Kolisko M."/>
            <person name="Husnik F."/>
            <person name="Keeling P."/>
            <person name="Hampl V."/>
        </authorList>
    </citation>
    <scope>NUCLEOTIDE SEQUENCE</scope>
    <source>
        <strain evidence="3">STM</strain>
    </source>
</reference>
<dbReference type="PANTHER" id="PTHR11252">
    <property type="entry name" value="POLYRIBONUCLEOTIDE NUCLEOTIDYLTRANSFERASE"/>
    <property type="match status" value="1"/>
</dbReference>
<dbReference type="GO" id="GO:0000175">
    <property type="term" value="F:3'-5'-RNA exonuclease activity"/>
    <property type="evidence" value="ECO:0007669"/>
    <property type="project" value="TreeGrafter"/>
</dbReference>
<dbReference type="InterPro" id="IPR012162">
    <property type="entry name" value="PNPase"/>
</dbReference>
<feature type="domain" description="S1 motif" evidence="2">
    <location>
        <begin position="46"/>
        <end position="116"/>
    </location>
</feature>
<dbReference type="SMART" id="SM00316">
    <property type="entry name" value="S1"/>
    <property type="match status" value="1"/>
</dbReference>
<evidence type="ECO:0000313" key="3">
    <source>
        <dbReference type="EMBL" id="KAA6308379.1"/>
    </source>
</evidence>
<keyword evidence="3" id="KW-0808">Transferase</keyword>